<dbReference type="AlphaFoldDB" id="A0A164TSQ3"/>
<sequence length="113" mass="13221">MPFPGTRGAPKFDGTPSDLPDFLRDFEALAAKANLTEEAMTETVSKYAVKKSRKLWERLPGYGQPNWNAYKERILRQYPQIDQNRLYSKNDLAKLVRKVHKKKMKTLDHFTDY</sequence>
<name>A0A164TSQ3_9AGAM</name>
<dbReference type="OrthoDB" id="3260546at2759"/>
<protein>
    <submittedName>
        <fullName evidence="1">Uncharacterized protein</fullName>
    </submittedName>
</protein>
<keyword evidence="2" id="KW-1185">Reference proteome</keyword>
<evidence type="ECO:0000313" key="1">
    <source>
        <dbReference type="EMBL" id="KZS92609.1"/>
    </source>
</evidence>
<gene>
    <name evidence="1" type="ORF">SISNIDRAFT_486619</name>
</gene>
<organism evidence="1 2">
    <name type="scientific">Sistotremastrum niveocremeum HHB9708</name>
    <dbReference type="NCBI Taxonomy" id="1314777"/>
    <lineage>
        <taxon>Eukaryota</taxon>
        <taxon>Fungi</taxon>
        <taxon>Dikarya</taxon>
        <taxon>Basidiomycota</taxon>
        <taxon>Agaricomycotina</taxon>
        <taxon>Agaricomycetes</taxon>
        <taxon>Sistotremastrales</taxon>
        <taxon>Sistotremastraceae</taxon>
        <taxon>Sertulicium</taxon>
        <taxon>Sertulicium niveocremeum</taxon>
    </lineage>
</organism>
<reference evidence="1 2" key="1">
    <citation type="journal article" date="2016" name="Mol. Biol. Evol.">
        <title>Comparative Genomics of Early-Diverging Mushroom-Forming Fungi Provides Insights into the Origins of Lignocellulose Decay Capabilities.</title>
        <authorList>
            <person name="Nagy L.G."/>
            <person name="Riley R."/>
            <person name="Tritt A."/>
            <person name="Adam C."/>
            <person name="Daum C."/>
            <person name="Floudas D."/>
            <person name="Sun H."/>
            <person name="Yadav J.S."/>
            <person name="Pangilinan J."/>
            <person name="Larsson K.H."/>
            <person name="Matsuura K."/>
            <person name="Barry K."/>
            <person name="Labutti K."/>
            <person name="Kuo R."/>
            <person name="Ohm R.A."/>
            <person name="Bhattacharya S.S."/>
            <person name="Shirouzu T."/>
            <person name="Yoshinaga Y."/>
            <person name="Martin F.M."/>
            <person name="Grigoriev I.V."/>
            <person name="Hibbett D.S."/>
        </authorList>
    </citation>
    <scope>NUCLEOTIDE SEQUENCE [LARGE SCALE GENOMIC DNA]</scope>
    <source>
        <strain evidence="1 2">HHB9708</strain>
    </source>
</reference>
<evidence type="ECO:0000313" key="2">
    <source>
        <dbReference type="Proteomes" id="UP000076722"/>
    </source>
</evidence>
<dbReference type="EMBL" id="KV419410">
    <property type="protein sequence ID" value="KZS92609.1"/>
    <property type="molecule type" value="Genomic_DNA"/>
</dbReference>
<proteinExistence type="predicted"/>
<accession>A0A164TSQ3</accession>
<dbReference type="Proteomes" id="UP000076722">
    <property type="component" value="Unassembled WGS sequence"/>
</dbReference>